<evidence type="ECO:0000313" key="3">
    <source>
        <dbReference type="Proteomes" id="UP000596329"/>
    </source>
</evidence>
<name>A0A8G2L954_FLAPS</name>
<dbReference type="PANTHER" id="PTHR43581">
    <property type="entry name" value="ATP/GTP PHOSPHATASE"/>
    <property type="match status" value="1"/>
</dbReference>
<dbReference type="SUPFAM" id="SSF52540">
    <property type="entry name" value="P-loop containing nucleoside triphosphate hydrolases"/>
    <property type="match status" value="1"/>
</dbReference>
<dbReference type="InterPro" id="IPR027417">
    <property type="entry name" value="P-loop_NTPase"/>
</dbReference>
<evidence type="ECO:0000259" key="1">
    <source>
        <dbReference type="Pfam" id="PF13175"/>
    </source>
</evidence>
<feature type="domain" description="Endonuclease GajA/Old nuclease/RecF-like AAA" evidence="1">
    <location>
        <begin position="2"/>
        <end position="372"/>
    </location>
</feature>
<dbReference type="AlphaFoldDB" id="A0A8G2L954"/>
<dbReference type="Proteomes" id="UP000596329">
    <property type="component" value="Chromosome"/>
</dbReference>
<proteinExistence type="predicted"/>
<accession>A0A8G2L954</accession>
<dbReference type="RefSeq" id="WP_063742215.1">
    <property type="nucleotide sequence ID" value="NZ_CP059075.1"/>
</dbReference>
<dbReference type="EMBL" id="CP059075">
    <property type="protein sequence ID" value="QRE03066.1"/>
    <property type="molecule type" value="Genomic_DNA"/>
</dbReference>
<dbReference type="PANTHER" id="PTHR43581:SF4">
    <property type="entry name" value="ATP_GTP PHOSPHATASE"/>
    <property type="match status" value="1"/>
</dbReference>
<dbReference type="CDD" id="cd00267">
    <property type="entry name" value="ABC_ATPase"/>
    <property type="match status" value="1"/>
</dbReference>
<protein>
    <submittedName>
        <fullName evidence="2">AAA family ATPase</fullName>
    </submittedName>
</protein>
<dbReference type="InterPro" id="IPR051396">
    <property type="entry name" value="Bact_Antivir_Def_Nuclease"/>
</dbReference>
<dbReference type="InterPro" id="IPR041685">
    <property type="entry name" value="AAA_GajA/Old/RecF-like"/>
</dbReference>
<organism evidence="2 3">
    <name type="scientific">Flavobacterium psychrophilum</name>
    <dbReference type="NCBI Taxonomy" id="96345"/>
    <lineage>
        <taxon>Bacteria</taxon>
        <taxon>Pseudomonadati</taxon>
        <taxon>Bacteroidota</taxon>
        <taxon>Flavobacteriia</taxon>
        <taxon>Flavobacteriales</taxon>
        <taxon>Flavobacteriaceae</taxon>
        <taxon>Flavobacterium</taxon>
    </lineage>
</organism>
<sequence>MKIQIKEIGAIKDATIDLSKKLNVFCGPNGTGKTYMAYIIYAITSLENKNIGIRFNNELINKLISEKQVLLSIDINEIWEYQQNEISQIRNNLWSLFALSETKQEQYFGKSAINFLETEEDFKNRILKLEYNWNIKIDGYNFLIDKEKDSFDLKIAIPDILKRDESFFRYIDIVLMSRIYSLLSFFPITSSIFFPVERNSIFTFNNELSIRNNERYEMIQEMLLEKKDINPFQLLLNRKTRYPQAIKDALKIADDLEEYQKTQSSFYHFAEEIENKLLNGKVIISKEGNVEFKSNKAKSLSLSFHQSSSIVKTLASLILYLKHKAVENDLIIIDEPELNLHPDNQILLARIFSKLIKKGLRIIVSTHSDYIIREFNNILMISQDNNDVKELATQIGYEEDEIFEADDINMYLFDFKNDKSLKTEVKVLTKSISGFSIKSIDDAIEKQSKIADQIYYTLRFGKSE</sequence>
<evidence type="ECO:0000313" key="2">
    <source>
        <dbReference type="EMBL" id="QRE03066.1"/>
    </source>
</evidence>
<reference evidence="2 3" key="1">
    <citation type="submission" date="2020-07" db="EMBL/GenBank/DDBJ databases">
        <title>Genomic characterization of Flavobacterium psychrophilum strains.</title>
        <authorList>
            <person name="Castillo D."/>
            <person name="Jorgensen J."/>
            <person name="Middelboe M."/>
        </authorList>
    </citation>
    <scope>NUCLEOTIDE SEQUENCE [LARGE SCALE GENOMIC DNA]</scope>
    <source>
        <strain evidence="2 3">FPS-R7</strain>
    </source>
</reference>
<dbReference type="Gene3D" id="3.40.50.300">
    <property type="entry name" value="P-loop containing nucleotide triphosphate hydrolases"/>
    <property type="match status" value="1"/>
</dbReference>
<dbReference type="Pfam" id="PF13175">
    <property type="entry name" value="AAA_15"/>
    <property type="match status" value="1"/>
</dbReference>
<gene>
    <name evidence="2" type="ORF">H0H26_09155</name>
</gene>